<gene>
    <name evidence="11" type="primary">ssp1</name>
    <name evidence="11" type="ORF">CM83_15705</name>
</gene>
<dbReference type="FunFam" id="3.30.200.20:FF:000206">
    <property type="entry name" value="Serine/threonine-protein kinase Ssp1"/>
    <property type="match status" value="1"/>
</dbReference>
<evidence type="ECO:0000259" key="10">
    <source>
        <dbReference type="PROSITE" id="PS50011"/>
    </source>
</evidence>
<dbReference type="GO" id="GO:0005524">
    <property type="term" value="F:ATP binding"/>
    <property type="evidence" value="ECO:0007669"/>
    <property type="project" value="UniProtKB-UniRule"/>
</dbReference>
<evidence type="ECO:0000256" key="1">
    <source>
        <dbReference type="ARBA" id="ARBA00012513"/>
    </source>
</evidence>
<evidence type="ECO:0000313" key="11">
    <source>
        <dbReference type="EMBL" id="JAG21221.1"/>
    </source>
</evidence>
<dbReference type="PROSITE" id="PS50011">
    <property type="entry name" value="PROTEIN_KINASE_DOM"/>
    <property type="match status" value="1"/>
</dbReference>
<reference evidence="11" key="1">
    <citation type="journal article" date="2014" name="PLoS ONE">
        <title>Transcriptome-Based Identification of ABC Transporters in the Western Tarnished Plant Bug Lygus hesperus.</title>
        <authorList>
            <person name="Hull J.J."/>
            <person name="Chaney K."/>
            <person name="Geib S.M."/>
            <person name="Fabrick J.A."/>
            <person name="Brent C.S."/>
            <person name="Walsh D."/>
            <person name="Lavine L.C."/>
        </authorList>
    </citation>
    <scope>NUCLEOTIDE SEQUENCE</scope>
</reference>
<evidence type="ECO:0000256" key="2">
    <source>
        <dbReference type="ARBA" id="ARBA00022527"/>
    </source>
</evidence>
<keyword evidence="5 11" id="KW-0418">Kinase</keyword>
<accession>A0A0A9XNL7</accession>
<dbReference type="Gene3D" id="3.30.200.20">
    <property type="entry name" value="Phosphorylase Kinase, domain 1"/>
    <property type="match status" value="1"/>
</dbReference>
<name>A0A0A9XNL7_LYGHE</name>
<comment type="catalytic activity">
    <reaction evidence="8">
        <text>L-seryl-[protein] + ATP = O-phospho-L-seryl-[protein] + ADP + H(+)</text>
        <dbReference type="Rhea" id="RHEA:17989"/>
        <dbReference type="Rhea" id="RHEA-COMP:9863"/>
        <dbReference type="Rhea" id="RHEA-COMP:11604"/>
        <dbReference type="ChEBI" id="CHEBI:15378"/>
        <dbReference type="ChEBI" id="CHEBI:29999"/>
        <dbReference type="ChEBI" id="CHEBI:30616"/>
        <dbReference type="ChEBI" id="CHEBI:83421"/>
        <dbReference type="ChEBI" id="CHEBI:456216"/>
        <dbReference type="EC" id="2.7.11.1"/>
    </reaction>
</comment>
<feature type="binding site" evidence="9">
    <location>
        <position position="43"/>
    </location>
    <ligand>
        <name>ATP</name>
        <dbReference type="ChEBI" id="CHEBI:30616"/>
    </ligand>
</feature>
<evidence type="ECO:0000256" key="4">
    <source>
        <dbReference type="ARBA" id="ARBA00022741"/>
    </source>
</evidence>
<sequence>MTRDNKGNMMINRYMVLANLGQGAYGKVKLGQDTDTGKQVAIKIISKKHLKKKVGSTTGEADNALNREIAIMKKVRHKNCVSLYEVIDDPVSQRLYLIMDYIPNGPVVRLQHQRLLPLFLNNVEEERRIDGILYNRYVARCVIHHDASAGSKALST</sequence>
<proteinExistence type="predicted"/>
<dbReference type="PANTHER" id="PTHR43895">
    <property type="entry name" value="CALCIUM/CALMODULIN-DEPENDENT PROTEIN KINASE KINASE-RELATED"/>
    <property type="match status" value="1"/>
</dbReference>
<dbReference type="GO" id="GO:0007165">
    <property type="term" value="P:signal transduction"/>
    <property type="evidence" value="ECO:0007669"/>
    <property type="project" value="TreeGrafter"/>
</dbReference>
<dbReference type="InterPro" id="IPR000719">
    <property type="entry name" value="Prot_kinase_dom"/>
</dbReference>
<dbReference type="SUPFAM" id="SSF56112">
    <property type="entry name" value="Protein kinase-like (PK-like)"/>
    <property type="match status" value="1"/>
</dbReference>
<evidence type="ECO:0000256" key="7">
    <source>
        <dbReference type="ARBA" id="ARBA00047899"/>
    </source>
</evidence>
<evidence type="ECO:0000256" key="8">
    <source>
        <dbReference type="ARBA" id="ARBA00048679"/>
    </source>
</evidence>
<dbReference type="GO" id="GO:0004674">
    <property type="term" value="F:protein serine/threonine kinase activity"/>
    <property type="evidence" value="ECO:0007669"/>
    <property type="project" value="UniProtKB-KW"/>
</dbReference>
<dbReference type="EMBL" id="GBHO01022383">
    <property type="protein sequence ID" value="JAG21221.1"/>
    <property type="molecule type" value="Transcribed_RNA"/>
</dbReference>
<reference evidence="11" key="2">
    <citation type="submission" date="2014-07" db="EMBL/GenBank/DDBJ databases">
        <authorList>
            <person name="Hull J."/>
        </authorList>
    </citation>
    <scope>NUCLEOTIDE SEQUENCE</scope>
</reference>
<dbReference type="EC" id="2.7.11.1" evidence="1"/>
<feature type="domain" description="Protein kinase" evidence="10">
    <location>
        <begin position="14"/>
        <end position="156"/>
    </location>
</feature>
<evidence type="ECO:0000256" key="3">
    <source>
        <dbReference type="ARBA" id="ARBA00022679"/>
    </source>
</evidence>
<protein>
    <recommendedName>
        <fullName evidence="1">non-specific serine/threonine protein kinase</fullName>
        <ecNumber evidence="1">2.7.11.1</ecNumber>
    </recommendedName>
</protein>
<dbReference type="PROSITE" id="PS00107">
    <property type="entry name" value="PROTEIN_KINASE_ATP"/>
    <property type="match status" value="1"/>
</dbReference>
<dbReference type="InterPro" id="IPR017441">
    <property type="entry name" value="Protein_kinase_ATP_BS"/>
</dbReference>
<evidence type="ECO:0000256" key="6">
    <source>
        <dbReference type="ARBA" id="ARBA00022840"/>
    </source>
</evidence>
<keyword evidence="2" id="KW-0723">Serine/threonine-protein kinase</keyword>
<dbReference type="PANTHER" id="PTHR43895:SF150">
    <property type="entry name" value="SERINE_THREONINE-PROTEIN KINASE STK11"/>
    <property type="match status" value="1"/>
</dbReference>
<evidence type="ECO:0000256" key="5">
    <source>
        <dbReference type="ARBA" id="ARBA00022777"/>
    </source>
</evidence>
<keyword evidence="6 9" id="KW-0067">ATP-binding</keyword>
<dbReference type="InterPro" id="IPR011009">
    <property type="entry name" value="Kinase-like_dom_sf"/>
</dbReference>
<dbReference type="SMART" id="SM00220">
    <property type="entry name" value="S_TKc"/>
    <property type="match status" value="1"/>
</dbReference>
<organism evidence="11">
    <name type="scientific">Lygus hesperus</name>
    <name type="common">Western plant bug</name>
    <dbReference type="NCBI Taxonomy" id="30085"/>
    <lineage>
        <taxon>Eukaryota</taxon>
        <taxon>Metazoa</taxon>
        <taxon>Ecdysozoa</taxon>
        <taxon>Arthropoda</taxon>
        <taxon>Hexapoda</taxon>
        <taxon>Insecta</taxon>
        <taxon>Pterygota</taxon>
        <taxon>Neoptera</taxon>
        <taxon>Paraneoptera</taxon>
        <taxon>Hemiptera</taxon>
        <taxon>Heteroptera</taxon>
        <taxon>Panheteroptera</taxon>
        <taxon>Cimicomorpha</taxon>
        <taxon>Miridae</taxon>
        <taxon>Mirini</taxon>
        <taxon>Lygus</taxon>
    </lineage>
</organism>
<dbReference type="AlphaFoldDB" id="A0A0A9XNL7"/>
<keyword evidence="4 9" id="KW-0547">Nucleotide-binding</keyword>
<comment type="catalytic activity">
    <reaction evidence="7">
        <text>L-threonyl-[protein] + ATP = O-phospho-L-threonyl-[protein] + ADP + H(+)</text>
        <dbReference type="Rhea" id="RHEA:46608"/>
        <dbReference type="Rhea" id="RHEA-COMP:11060"/>
        <dbReference type="Rhea" id="RHEA-COMP:11605"/>
        <dbReference type="ChEBI" id="CHEBI:15378"/>
        <dbReference type="ChEBI" id="CHEBI:30013"/>
        <dbReference type="ChEBI" id="CHEBI:30616"/>
        <dbReference type="ChEBI" id="CHEBI:61977"/>
        <dbReference type="ChEBI" id="CHEBI:456216"/>
        <dbReference type="EC" id="2.7.11.1"/>
    </reaction>
</comment>
<keyword evidence="3" id="KW-0808">Transferase</keyword>
<evidence type="ECO:0000256" key="9">
    <source>
        <dbReference type="PROSITE-ProRule" id="PRU10141"/>
    </source>
</evidence>
<dbReference type="Pfam" id="PF00069">
    <property type="entry name" value="Pkinase"/>
    <property type="match status" value="1"/>
</dbReference>